<evidence type="ECO:0000313" key="2">
    <source>
        <dbReference type="Proteomes" id="UP000224130"/>
    </source>
</evidence>
<dbReference type="Proteomes" id="UP000224130">
    <property type="component" value="Unassembled WGS sequence"/>
</dbReference>
<dbReference type="RefSeq" id="WP_098463771.1">
    <property type="nucleotide sequence ID" value="NZ_PDJJ01000001.1"/>
</dbReference>
<dbReference type="InterPro" id="IPR025335">
    <property type="entry name" value="DUF4241"/>
</dbReference>
<evidence type="ECO:0000313" key="1">
    <source>
        <dbReference type="EMBL" id="PFG43408.1"/>
    </source>
</evidence>
<reference evidence="1 2" key="1">
    <citation type="submission" date="2017-10" db="EMBL/GenBank/DDBJ databases">
        <title>Sequencing the genomes of 1000 actinobacteria strains.</title>
        <authorList>
            <person name="Klenk H.-P."/>
        </authorList>
    </citation>
    <scope>NUCLEOTIDE SEQUENCE [LARGE SCALE GENOMIC DNA]</scope>
    <source>
        <strain evidence="1 2">DSM 21863</strain>
    </source>
</reference>
<protein>
    <submittedName>
        <fullName evidence="1">Uncharacterized protein DUF4241</fullName>
    </submittedName>
</protein>
<sequence>MTAPFLALRTGTPAGTPYALTVHDLGTLHVPSGRLEASDPYVNLGEGLVVPVPPGTYPVHVTVADVSREQDGSHRREAYLSVVLDDAARTAGSARPFVPAGEEPGTDGTVHGVPVDAGTVAFADATAAAAATTAVDDLYSEVYDHDGPDAWFARQDDADHLVEGCANVSLPGHGTANVVLAHSGWGDGFYAVVTTHDEAGALTGVHIDLGVVDDGPWWVESDAEDEDED</sequence>
<organism evidence="1 2">
    <name type="scientific">Isoptericola jiangsuensis</name>
    <dbReference type="NCBI Taxonomy" id="548579"/>
    <lineage>
        <taxon>Bacteria</taxon>
        <taxon>Bacillati</taxon>
        <taxon>Actinomycetota</taxon>
        <taxon>Actinomycetes</taxon>
        <taxon>Micrococcales</taxon>
        <taxon>Promicromonosporaceae</taxon>
        <taxon>Isoptericola</taxon>
    </lineage>
</organism>
<dbReference type="Pfam" id="PF14025">
    <property type="entry name" value="DUF4241"/>
    <property type="match status" value="1"/>
</dbReference>
<name>A0A2A9EX10_9MICO</name>
<accession>A0A2A9EX10</accession>
<comment type="caution">
    <text evidence="1">The sequence shown here is derived from an EMBL/GenBank/DDBJ whole genome shotgun (WGS) entry which is preliminary data.</text>
</comment>
<dbReference type="OrthoDB" id="9789980at2"/>
<keyword evidence="2" id="KW-1185">Reference proteome</keyword>
<dbReference type="EMBL" id="PDJJ01000001">
    <property type="protein sequence ID" value="PFG43408.1"/>
    <property type="molecule type" value="Genomic_DNA"/>
</dbReference>
<gene>
    <name evidence="1" type="ORF">ATJ88_2104</name>
</gene>
<proteinExistence type="predicted"/>
<dbReference type="AlphaFoldDB" id="A0A2A9EX10"/>